<accession>A0A8H5BDW4</accession>
<dbReference type="AlphaFoldDB" id="A0A8H5BDW4"/>
<proteinExistence type="predicted"/>
<dbReference type="EMBL" id="JAACJJ010000028">
    <property type="protein sequence ID" value="KAF5321512.1"/>
    <property type="molecule type" value="Genomic_DNA"/>
</dbReference>
<keyword evidence="2" id="KW-1185">Reference proteome</keyword>
<gene>
    <name evidence="1" type="ORF">D9619_001356</name>
</gene>
<evidence type="ECO:0000313" key="1">
    <source>
        <dbReference type="EMBL" id="KAF5321512.1"/>
    </source>
</evidence>
<protein>
    <submittedName>
        <fullName evidence="1">Uncharacterized protein</fullName>
    </submittedName>
</protein>
<comment type="caution">
    <text evidence="1">The sequence shown here is derived from an EMBL/GenBank/DDBJ whole genome shotgun (WGS) entry which is preliminary data.</text>
</comment>
<organism evidence="1 2">
    <name type="scientific">Psilocybe cf. subviscida</name>
    <dbReference type="NCBI Taxonomy" id="2480587"/>
    <lineage>
        <taxon>Eukaryota</taxon>
        <taxon>Fungi</taxon>
        <taxon>Dikarya</taxon>
        <taxon>Basidiomycota</taxon>
        <taxon>Agaricomycotina</taxon>
        <taxon>Agaricomycetes</taxon>
        <taxon>Agaricomycetidae</taxon>
        <taxon>Agaricales</taxon>
        <taxon>Agaricineae</taxon>
        <taxon>Strophariaceae</taxon>
        <taxon>Psilocybe</taxon>
    </lineage>
</organism>
<evidence type="ECO:0000313" key="2">
    <source>
        <dbReference type="Proteomes" id="UP000567179"/>
    </source>
</evidence>
<reference evidence="1 2" key="1">
    <citation type="journal article" date="2020" name="ISME J.">
        <title>Uncovering the hidden diversity of litter-decomposition mechanisms in mushroom-forming fungi.</title>
        <authorList>
            <person name="Floudas D."/>
            <person name="Bentzer J."/>
            <person name="Ahren D."/>
            <person name="Johansson T."/>
            <person name="Persson P."/>
            <person name="Tunlid A."/>
        </authorList>
    </citation>
    <scope>NUCLEOTIDE SEQUENCE [LARGE SCALE GENOMIC DNA]</scope>
    <source>
        <strain evidence="1 2">CBS 101986</strain>
    </source>
</reference>
<sequence length="192" mass="21543">MKAAAILHNADNQIRVSRTPRRRLVETAEDAGCNRHTNTLVEQQRIVVLSRDVRVDEHRRGFMIECTKRILIEAGINGTRLIAESVDDTMYQPPRDARLLVCWEHAEGEDLDAGVVAMVLVLRVGHGLGILHEIMQRWSRGSGDNGCACRGETCRGWLVCGGYEAYGHADRVRRPRIWLATCNEASAGREDE</sequence>
<name>A0A8H5BDW4_9AGAR</name>
<dbReference type="Proteomes" id="UP000567179">
    <property type="component" value="Unassembled WGS sequence"/>
</dbReference>